<evidence type="ECO:0000259" key="1">
    <source>
        <dbReference type="Pfam" id="PF18765"/>
    </source>
</evidence>
<organism evidence="2 3">
    <name type="scientific">candidate division WWE3 bacterium CG10_big_fil_rev_8_21_14_0_10_32_10</name>
    <dbReference type="NCBI Taxonomy" id="1975090"/>
    <lineage>
        <taxon>Bacteria</taxon>
        <taxon>Katanobacteria</taxon>
    </lineage>
</organism>
<dbReference type="SUPFAM" id="SSF81301">
    <property type="entry name" value="Nucleotidyltransferase"/>
    <property type="match status" value="1"/>
</dbReference>
<dbReference type="Gene3D" id="3.30.460.10">
    <property type="entry name" value="Beta Polymerase, domain 2"/>
    <property type="match status" value="1"/>
</dbReference>
<accession>A0A2H0RAG3</accession>
<dbReference type="EMBL" id="PCXU01000020">
    <property type="protein sequence ID" value="PIR43511.1"/>
    <property type="molecule type" value="Genomic_DNA"/>
</dbReference>
<dbReference type="Proteomes" id="UP000230214">
    <property type="component" value="Unassembled WGS sequence"/>
</dbReference>
<gene>
    <name evidence="2" type="ORF">COV24_02260</name>
</gene>
<dbReference type="InterPro" id="IPR043519">
    <property type="entry name" value="NT_sf"/>
</dbReference>
<dbReference type="Pfam" id="PF18765">
    <property type="entry name" value="Polbeta"/>
    <property type="match status" value="1"/>
</dbReference>
<name>A0A2H0RAG3_UNCKA</name>
<proteinExistence type="predicted"/>
<evidence type="ECO:0000313" key="3">
    <source>
        <dbReference type="Proteomes" id="UP000230214"/>
    </source>
</evidence>
<protein>
    <recommendedName>
        <fullName evidence="1">Polymerase beta nucleotidyltransferase domain-containing protein</fullName>
    </recommendedName>
</protein>
<comment type="caution">
    <text evidence="2">The sequence shown here is derived from an EMBL/GenBank/DDBJ whole genome shotgun (WGS) entry which is preliminary data.</text>
</comment>
<sequence>MNIKFISENLIKKQISNAVYKVVNRSDFDVFIFGSRVTGTNMERSDIDVGVMSKTGKKLSLSILSNIREELENIPTLYKFDTIDLNSVSHKFKKEALKKVEKL</sequence>
<evidence type="ECO:0000313" key="2">
    <source>
        <dbReference type="EMBL" id="PIR43511.1"/>
    </source>
</evidence>
<dbReference type="InterPro" id="IPR041633">
    <property type="entry name" value="Polbeta"/>
</dbReference>
<feature type="domain" description="Polymerase beta nucleotidyltransferase" evidence="1">
    <location>
        <begin position="30"/>
        <end position="99"/>
    </location>
</feature>
<dbReference type="CDD" id="cd05403">
    <property type="entry name" value="NT_KNTase_like"/>
    <property type="match status" value="1"/>
</dbReference>
<reference evidence="2 3" key="1">
    <citation type="submission" date="2017-09" db="EMBL/GenBank/DDBJ databases">
        <title>Depth-based differentiation of microbial function through sediment-hosted aquifers and enrichment of novel symbionts in the deep terrestrial subsurface.</title>
        <authorList>
            <person name="Probst A.J."/>
            <person name="Ladd B."/>
            <person name="Jarett J.K."/>
            <person name="Geller-Mcgrath D.E."/>
            <person name="Sieber C.M."/>
            <person name="Emerson J.B."/>
            <person name="Anantharaman K."/>
            <person name="Thomas B.C."/>
            <person name="Malmstrom R."/>
            <person name="Stieglmeier M."/>
            <person name="Klingl A."/>
            <person name="Woyke T."/>
            <person name="Ryan C.M."/>
            <person name="Banfield J.F."/>
        </authorList>
    </citation>
    <scope>NUCLEOTIDE SEQUENCE [LARGE SCALE GENOMIC DNA]</scope>
    <source>
        <strain evidence="2">CG10_big_fil_rev_8_21_14_0_10_32_10</strain>
    </source>
</reference>
<dbReference type="AlphaFoldDB" id="A0A2H0RAG3"/>